<gene>
    <name evidence="1" type="ordered locus">AXYL_06845</name>
</gene>
<dbReference type="EMBL" id="CP002289">
    <property type="protein sequence ID" value="ADP20127.1"/>
    <property type="molecule type" value="Genomic_DNA"/>
</dbReference>
<evidence type="ECO:0000313" key="2">
    <source>
        <dbReference type="Proteomes" id="UP000006876"/>
    </source>
</evidence>
<dbReference type="KEGG" id="axy:AXYL_06845"/>
<proteinExistence type="predicted"/>
<dbReference type="RefSeq" id="WP_013397315.1">
    <property type="nucleotide sequence ID" value="NC_014642.1"/>
</dbReference>
<dbReference type="Proteomes" id="UP000006876">
    <property type="component" value="Plasmid pA82"/>
</dbReference>
<reference evidence="2" key="1">
    <citation type="journal article" date="2011" name="J. Bacteriol.">
        <title>Complete genome sequence of the haloaromatic acid-degrading bacterium Achromobacter xylosoxidans A8.</title>
        <authorList>
            <person name="Strnad H."/>
            <person name="Ridl J."/>
            <person name="Paces J."/>
            <person name="Kolar M."/>
            <person name="Vlcek C."/>
            <person name="Paces V."/>
        </authorList>
    </citation>
    <scope>NUCLEOTIDE SEQUENCE [LARGE SCALE GENOMIC DNA]</scope>
    <source>
        <strain evidence="2">A8</strain>
        <plasmid evidence="2">pA82</plasmid>
    </source>
</reference>
<accession>E3HYH3</accession>
<evidence type="ECO:0000313" key="1">
    <source>
        <dbReference type="EMBL" id="ADP20127.1"/>
    </source>
</evidence>
<sequence length="109" mass="11990">MQAIIDQLKRIQNLQKDPEASTNGQVLEALLDVSNSFPEVIAVLEGALHIQRPSVSQPKPQAQEEARDLIADLSSALDNVLLHHGSAMPHGDTVSRFELVRRAEAFLSR</sequence>
<dbReference type="HOGENOM" id="CLU_2178058_0_0_4"/>
<organism evidence="1 2">
    <name type="scientific">Achromobacter xylosoxidans (strain A8)</name>
    <dbReference type="NCBI Taxonomy" id="762376"/>
    <lineage>
        <taxon>Bacteria</taxon>
        <taxon>Pseudomonadati</taxon>
        <taxon>Pseudomonadota</taxon>
        <taxon>Betaproteobacteria</taxon>
        <taxon>Burkholderiales</taxon>
        <taxon>Alcaligenaceae</taxon>
        <taxon>Achromobacter</taxon>
    </lineage>
</organism>
<name>E3HYH3_ACHXA</name>
<dbReference type="AlphaFoldDB" id="E3HYH3"/>
<protein>
    <submittedName>
        <fullName evidence="1">Uncharacterized protein</fullName>
    </submittedName>
</protein>
<geneLocation type="plasmid" evidence="1 2">
    <name>pA82</name>
</geneLocation>
<keyword evidence="1" id="KW-0614">Plasmid</keyword>